<evidence type="ECO:0000313" key="3">
    <source>
        <dbReference type="Proteomes" id="UP000789595"/>
    </source>
</evidence>
<organism evidence="2 3">
    <name type="scientific">Pelagomonas calceolata</name>
    <dbReference type="NCBI Taxonomy" id="35677"/>
    <lineage>
        <taxon>Eukaryota</taxon>
        <taxon>Sar</taxon>
        <taxon>Stramenopiles</taxon>
        <taxon>Ochrophyta</taxon>
        <taxon>Pelagophyceae</taxon>
        <taxon>Pelagomonadales</taxon>
        <taxon>Pelagomonadaceae</taxon>
        <taxon>Pelagomonas</taxon>
    </lineage>
</organism>
<keyword evidence="3" id="KW-1185">Reference proteome</keyword>
<dbReference type="Proteomes" id="UP000789595">
    <property type="component" value="Unassembled WGS sequence"/>
</dbReference>
<feature type="region of interest" description="Disordered" evidence="1">
    <location>
        <begin position="123"/>
        <end position="150"/>
    </location>
</feature>
<feature type="non-terminal residue" evidence="2">
    <location>
        <position position="209"/>
    </location>
</feature>
<comment type="caution">
    <text evidence="2">The sequence shown here is derived from an EMBL/GenBank/DDBJ whole genome shotgun (WGS) entry which is preliminary data.</text>
</comment>
<evidence type="ECO:0000256" key="1">
    <source>
        <dbReference type="SAM" id="MobiDB-lite"/>
    </source>
</evidence>
<gene>
    <name evidence="2" type="ORF">PECAL_2P16860</name>
</gene>
<dbReference type="AlphaFoldDB" id="A0A8J2SLE8"/>
<name>A0A8J2SLE8_9STRA</name>
<dbReference type="EMBL" id="CAKKNE010000002">
    <property type="protein sequence ID" value="CAH0368614.1"/>
    <property type="molecule type" value="Genomic_DNA"/>
</dbReference>
<proteinExistence type="predicted"/>
<accession>A0A8J2SLE8</accession>
<reference evidence="2" key="1">
    <citation type="submission" date="2021-11" db="EMBL/GenBank/DDBJ databases">
        <authorList>
            <consortium name="Genoscope - CEA"/>
            <person name="William W."/>
        </authorList>
    </citation>
    <scope>NUCLEOTIDE SEQUENCE</scope>
</reference>
<protein>
    <submittedName>
        <fullName evidence="2">Uncharacterized protein</fullName>
    </submittedName>
</protein>
<sequence>MLGTNYILENSQKLPPRVVQPLGASMLTHGWVRTVRTAQNLHNADIQWAERGVEADFVDPKLCIPSRWNQNCGHGASIRIACDGPRTSVGSPRRFDDIAPAHRRTPKCAVGRRSRSGLIVRSGRSTSFGRSPRLVPRSGRPSRAAEGAKAVGERAALSHCAARRRRPFPAQKAGMLGSGGCSGRTPVFAHITSQGAAYERPQFTPLKPV</sequence>
<evidence type="ECO:0000313" key="2">
    <source>
        <dbReference type="EMBL" id="CAH0368614.1"/>
    </source>
</evidence>